<dbReference type="SMART" id="SM00355">
    <property type="entry name" value="ZnF_C2H2"/>
    <property type="match status" value="11"/>
</dbReference>
<dbReference type="FunFam" id="3.30.160.60:FF:000186">
    <property type="entry name" value="Zinc finger protein 366"/>
    <property type="match status" value="1"/>
</dbReference>
<keyword evidence="4" id="KW-1017">Isopeptide bond</keyword>
<evidence type="ECO:0000313" key="19">
    <source>
        <dbReference type="Proteomes" id="UP000694388"/>
    </source>
</evidence>
<dbReference type="GeneTree" id="ENSGT00940000155498"/>
<dbReference type="FunFam" id="3.30.160.60:FF:000502">
    <property type="entry name" value="Zinc finger protein 710"/>
    <property type="match status" value="1"/>
</dbReference>
<dbReference type="FunFam" id="3.30.160.60:FF:000182">
    <property type="entry name" value="zinc finger protein 366"/>
    <property type="match status" value="1"/>
</dbReference>
<keyword evidence="8" id="KW-0862">Zinc</keyword>
<dbReference type="GO" id="GO:0006357">
    <property type="term" value="P:regulation of transcription by RNA polymerase II"/>
    <property type="evidence" value="ECO:0007669"/>
    <property type="project" value="TreeGrafter"/>
</dbReference>
<feature type="compositionally biased region" description="Basic and acidic residues" evidence="16">
    <location>
        <begin position="729"/>
        <end position="738"/>
    </location>
</feature>
<reference evidence="18" key="1">
    <citation type="submission" date="2025-08" db="UniProtKB">
        <authorList>
            <consortium name="Ensembl"/>
        </authorList>
    </citation>
    <scope>IDENTIFICATION</scope>
</reference>
<dbReference type="FunFam" id="3.30.160.60:FF:000451">
    <property type="entry name" value="Zinc finger protein 710"/>
    <property type="match status" value="1"/>
</dbReference>
<keyword evidence="13" id="KW-0539">Nucleus</keyword>
<evidence type="ECO:0000259" key="17">
    <source>
        <dbReference type="PROSITE" id="PS50157"/>
    </source>
</evidence>
<keyword evidence="12" id="KW-0804">Transcription</keyword>
<feature type="domain" description="C2H2-type" evidence="17">
    <location>
        <begin position="375"/>
        <end position="402"/>
    </location>
</feature>
<evidence type="ECO:0000256" key="3">
    <source>
        <dbReference type="ARBA" id="ARBA00006991"/>
    </source>
</evidence>
<feature type="region of interest" description="Disordered" evidence="16">
    <location>
        <begin position="727"/>
        <end position="751"/>
    </location>
</feature>
<keyword evidence="5" id="KW-0479">Metal-binding</keyword>
<name>A0A8C4NCW0_EPTBU</name>
<evidence type="ECO:0000256" key="16">
    <source>
        <dbReference type="SAM" id="MobiDB-lite"/>
    </source>
</evidence>
<keyword evidence="6" id="KW-0677">Repeat</keyword>
<feature type="domain" description="C2H2-type" evidence="17">
    <location>
        <begin position="449"/>
        <end position="476"/>
    </location>
</feature>
<feature type="compositionally biased region" description="Polar residues" evidence="16">
    <location>
        <begin position="615"/>
        <end position="644"/>
    </location>
</feature>
<dbReference type="GO" id="GO:0008270">
    <property type="term" value="F:zinc ion binding"/>
    <property type="evidence" value="ECO:0007669"/>
    <property type="project" value="UniProtKB-KW"/>
</dbReference>
<evidence type="ECO:0000256" key="1">
    <source>
        <dbReference type="ARBA" id="ARBA00003767"/>
    </source>
</evidence>
<dbReference type="GO" id="GO:0000978">
    <property type="term" value="F:RNA polymerase II cis-regulatory region sequence-specific DNA binding"/>
    <property type="evidence" value="ECO:0007669"/>
    <property type="project" value="TreeGrafter"/>
</dbReference>
<dbReference type="FunFam" id="3.30.160.60:FF:000161">
    <property type="entry name" value="Zinc finger protein 366"/>
    <property type="match status" value="1"/>
</dbReference>
<feature type="domain" description="C2H2-type" evidence="17">
    <location>
        <begin position="589"/>
        <end position="617"/>
    </location>
</feature>
<keyword evidence="10" id="KW-0805">Transcription regulation</keyword>
<evidence type="ECO:0000256" key="5">
    <source>
        <dbReference type="ARBA" id="ARBA00022723"/>
    </source>
</evidence>
<evidence type="ECO:0000256" key="9">
    <source>
        <dbReference type="ARBA" id="ARBA00022843"/>
    </source>
</evidence>
<evidence type="ECO:0000256" key="14">
    <source>
        <dbReference type="ARBA" id="ARBA00069175"/>
    </source>
</evidence>
<dbReference type="SUPFAM" id="SSF57667">
    <property type="entry name" value="beta-beta-alpha zinc fingers"/>
    <property type="match status" value="6"/>
</dbReference>
<dbReference type="FunFam" id="3.30.160.60:FF:000670">
    <property type="entry name" value="zinc finger protein 22"/>
    <property type="match status" value="1"/>
</dbReference>
<keyword evidence="7 15" id="KW-0863">Zinc-finger</keyword>
<dbReference type="FunFam" id="3.30.160.60:FF:000286">
    <property type="entry name" value="Zinc finger protein 770"/>
    <property type="match status" value="1"/>
</dbReference>
<dbReference type="PANTHER" id="PTHR24404">
    <property type="entry name" value="ZINC FINGER PROTEIN"/>
    <property type="match status" value="1"/>
</dbReference>
<evidence type="ECO:0000256" key="8">
    <source>
        <dbReference type="ARBA" id="ARBA00022833"/>
    </source>
</evidence>
<feature type="domain" description="C2H2-type" evidence="17">
    <location>
        <begin position="561"/>
        <end position="588"/>
    </location>
</feature>
<comment type="subcellular location">
    <subcellularLocation>
        <location evidence="2">Nucleus</location>
    </subcellularLocation>
</comment>
<keyword evidence="9" id="KW-0832">Ubl conjugation</keyword>
<dbReference type="GO" id="GO:0003700">
    <property type="term" value="F:DNA-binding transcription factor activity"/>
    <property type="evidence" value="ECO:0007669"/>
    <property type="project" value="TreeGrafter"/>
</dbReference>
<dbReference type="Gene3D" id="3.30.160.60">
    <property type="entry name" value="Classic Zinc Finger"/>
    <property type="match status" value="10"/>
</dbReference>
<feature type="domain" description="C2H2-type" evidence="17">
    <location>
        <begin position="533"/>
        <end position="560"/>
    </location>
</feature>
<keyword evidence="19" id="KW-1185">Reference proteome</keyword>
<dbReference type="GO" id="GO:0005634">
    <property type="term" value="C:nucleus"/>
    <property type="evidence" value="ECO:0007669"/>
    <property type="project" value="UniProtKB-SubCell"/>
</dbReference>
<dbReference type="Pfam" id="PF00096">
    <property type="entry name" value="zf-C2H2"/>
    <property type="match status" value="7"/>
</dbReference>
<feature type="domain" description="C2H2-type" evidence="17">
    <location>
        <begin position="505"/>
        <end position="532"/>
    </location>
</feature>
<evidence type="ECO:0000256" key="13">
    <source>
        <dbReference type="ARBA" id="ARBA00023242"/>
    </source>
</evidence>
<organism evidence="18 19">
    <name type="scientific">Eptatretus burgeri</name>
    <name type="common">Inshore hagfish</name>
    <dbReference type="NCBI Taxonomy" id="7764"/>
    <lineage>
        <taxon>Eukaryota</taxon>
        <taxon>Metazoa</taxon>
        <taxon>Chordata</taxon>
        <taxon>Craniata</taxon>
        <taxon>Vertebrata</taxon>
        <taxon>Cyclostomata</taxon>
        <taxon>Myxini</taxon>
        <taxon>Myxiniformes</taxon>
        <taxon>Myxinidae</taxon>
        <taxon>Eptatretinae</taxon>
        <taxon>Eptatretus</taxon>
    </lineage>
</organism>
<evidence type="ECO:0000256" key="6">
    <source>
        <dbReference type="ARBA" id="ARBA00022737"/>
    </source>
</evidence>
<dbReference type="InterPro" id="IPR036236">
    <property type="entry name" value="Znf_C2H2_sf"/>
</dbReference>
<evidence type="ECO:0000256" key="15">
    <source>
        <dbReference type="PROSITE-ProRule" id="PRU00042"/>
    </source>
</evidence>
<dbReference type="PROSITE" id="PS00028">
    <property type="entry name" value="ZINC_FINGER_C2H2_1"/>
    <property type="match status" value="10"/>
</dbReference>
<dbReference type="Proteomes" id="UP000694388">
    <property type="component" value="Unplaced"/>
</dbReference>
<keyword evidence="11" id="KW-0238">DNA-binding</keyword>
<evidence type="ECO:0000256" key="12">
    <source>
        <dbReference type="ARBA" id="ARBA00023163"/>
    </source>
</evidence>
<dbReference type="InterPro" id="IPR050589">
    <property type="entry name" value="Ikaros_C2H2-ZF"/>
</dbReference>
<dbReference type="AlphaFoldDB" id="A0A8C4NCW0"/>
<dbReference type="InterPro" id="IPR013087">
    <property type="entry name" value="Znf_C2H2_type"/>
</dbReference>
<comment type="similarity">
    <text evidence="3">Belongs to the krueppel C2H2-type zinc-finger protein family.</text>
</comment>
<feature type="domain" description="C2H2-type" evidence="17">
    <location>
        <begin position="347"/>
        <end position="374"/>
    </location>
</feature>
<evidence type="ECO:0000256" key="4">
    <source>
        <dbReference type="ARBA" id="ARBA00022499"/>
    </source>
</evidence>
<dbReference type="Pfam" id="PF13912">
    <property type="entry name" value="zf-C2H2_6"/>
    <property type="match status" value="1"/>
</dbReference>
<reference evidence="18" key="2">
    <citation type="submission" date="2025-09" db="UniProtKB">
        <authorList>
            <consortium name="Ensembl"/>
        </authorList>
    </citation>
    <scope>IDENTIFICATION</scope>
</reference>
<comment type="function">
    <text evidence="1">May be involved in transcriptional regulation.</text>
</comment>
<protein>
    <recommendedName>
        <fullName evidence="14">Zinc finger protein 710</fullName>
    </recommendedName>
</protein>
<dbReference type="Ensembl" id="ENSEBUT00000006241.1">
    <property type="protein sequence ID" value="ENSEBUP00000005796.1"/>
    <property type="gene ID" value="ENSEBUG00000003907.1"/>
</dbReference>
<accession>A0A8C4NCW0</accession>
<evidence type="ECO:0000256" key="2">
    <source>
        <dbReference type="ARBA" id="ARBA00004123"/>
    </source>
</evidence>
<dbReference type="PANTHER" id="PTHR24404:SF114">
    <property type="entry name" value="KLUMPFUSS, ISOFORM B-RELATED"/>
    <property type="match status" value="1"/>
</dbReference>
<dbReference type="PROSITE" id="PS50157">
    <property type="entry name" value="ZINC_FINGER_C2H2_2"/>
    <property type="match status" value="10"/>
</dbReference>
<feature type="compositionally biased region" description="Low complexity" evidence="16">
    <location>
        <begin position="740"/>
        <end position="751"/>
    </location>
</feature>
<evidence type="ECO:0000256" key="10">
    <source>
        <dbReference type="ARBA" id="ARBA00023015"/>
    </source>
</evidence>
<sequence length="751" mass="83648">MGGTAEAATQTPNSLHFWYNQQEFECMCSKDKSFKEASTQYDAGDVQLLEAQLLSPDQCGTILDSNSPYNMLPADHFNLVDDTPGQAMLSEENEGVDDLQTNLARDCRPHKRKRPPTKLVHLGPGEDEQQSSSEVQNEDDKIPLVMLPRMIDLQETIHSRHATSRGAFPGATVDAVDEETFIKVETTSESPIMYGTEGSNLHSGSPGLCLPVDKTRDCKPEIEPSEVRREEETEIGDVHANGGGMGSREVTTCSVDKNSGNSTLFPYDQADMNVHVDETYCVATASGQRRWQCRLCEKSYTSKYNLVTHILGHSGIKPHACSQCGKFFKQLSHLHTHQLTHAGARPHGCHVCGRAFTQTSHLKRHLMQHSAIRPHVCTLCGRGFAYPSELRAHEARHANEPQRPRGPVCNACGLSCSSAAMLKQHKALVHHEVSDNLKGQSANSNPATFCCHECGRTFQYRSQLQNHALSHCDVRPYICAECGMEFVQSHHLKQHMLIHKGIKEHKCDVCGRGFTLQANMKRHLLTHSSERQYACSLCHKTFTQKQTLKAHMIVHSEKKPFKCKVCNKEFNRLHNLMGHLHLHTTRKPFQCLHCPSKFTLKGNLTRHTKVKHGRNNGTYNGSLTTSEHSSLNSKLSNSTPSPDSALSIPPWAGWLPSESAHLPYPFGDGDRRVRAWHTGTMWQQQEPFDLSGRCWKAAGECVQPLVEGQKSPSDLQGQVDLRHCFSGVDPHDPVDRKTVQGGINQGEEGNG</sequence>
<evidence type="ECO:0000256" key="11">
    <source>
        <dbReference type="ARBA" id="ARBA00023125"/>
    </source>
</evidence>
<feature type="domain" description="C2H2-type" evidence="17">
    <location>
        <begin position="319"/>
        <end position="346"/>
    </location>
</feature>
<proteinExistence type="inferred from homology"/>
<feature type="region of interest" description="Disordered" evidence="16">
    <location>
        <begin position="108"/>
        <end position="139"/>
    </location>
</feature>
<evidence type="ECO:0000256" key="7">
    <source>
        <dbReference type="ARBA" id="ARBA00022771"/>
    </source>
</evidence>
<feature type="domain" description="C2H2-type" evidence="17">
    <location>
        <begin position="477"/>
        <end position="504"/>
    </location>
</feature>
<feature type="domain" description="C2H2-type" evidence="17">
    <location>
        <begin position="291"/>
        <end position="318"/>
    </location>
</feature>
<feature type="region of interest" description="Disordered" evidence="16">
    <location>
        <begin position="609"/>
        <end position="644"/>
    </location>
</feature>
<evidence type="ECO:0000313" key="18">
    <source>
        <dbReference type="Ensembl" id="ENSEBUP00000005796.1"/>
    </source>
</evidence>